<dbReference type="InterPro" id="IPR046373">
    <property type="entry name" value="Acyl-CoA_Oxase/DH_mid-dom_sf"/>
</dbReference>
<dbReference type="OrthoDB" id="1170793at2"/>
<dbReference type="Proteomes" id="UP000266118">
    <property type="component" value="Chromosome"/>
</dbReference>
<dbReference type="InterPro" id="IPR009100">
    <property type="entry name" value="AcylCoA_DH/oxidase_NM_dom_sf"/>
</dbReference>
<name>A0A386HT49_9BACT</name>
<dbReference type="Gene3D" id="2.40.110.10">
    <property type="entry name" value="Butyryl-CoA Dehydrogenase, subunit A, domain 2"/>
    <property type="match status" value="1"/>
</dbReference>
<sequence>MDIKNHPRNILQPEWIETLRNYAKVAEQSGQLHPKQLSLIVEQGWFKALVAKEFSGLEWPLPQAVIFEEAIGWANGSVGWVFTLCCGAGWFSGFLDKTFAQQIFKNDRVCLAGSGASSGIAHVLENGDYLISGEWSHASGAPHATVFTANCFVEEEDKIKAFCFLKEEVSIIKTWNTVGLIASASESFSVGNILVPKERCFEIDAIKAIVESPLYQYPFRQLAECTIAANISGMALHFMEECEAYFKQKNYKEGVLWKNEKLQSVFQKETSNWLSARNKMFDSVEKSWQCLLEENKISDNLLKEVSLSSQEVVKVCRHLVNNLYAFTGLTGARINNSLNQVWRDFQTGSQHAIFIDLD</sequence>
<dbReference type="PIRSF" id="PIRSF016578">
    <property type="entry name" value="HsaA"/>
    <property type="match status" value="1"/>
</dbReference>
<gene>
    <name evidence="3" type="ORF">D6B99_16005</name>
</gene>
<evidence type="ECO:0000313" key="4">
    <source>
        <dbReference type="Proteomes" id="UP000266118"/>
    </source>
</evidence>
<accession>A0A386HT49</accession>
<reference evidence="3 4" key="1">
    <citation type="submission" date="2018-09" db="EMBL/GenBank/DDBJ databases">
        <title>Arachidicoccus sp. nov., a bacterium isolated from soil.</title>
        <authorList>
            <person name="Weon H.-Y."/>
            <person name="Kwon S.-W."/>
            <person name="Lee S.A."/>
        </authorList>
    </citation>
    <scope>NUCLEOTIDE SEQUENCE [LARGE SCALE GENOMIC DNA]</scope>
    <source>
        <strain evidence="3 4">KIS59-12</strain>
    </source>
</reference>
<dbReference type="InterPro" id="IPR013107">
    <property type="entry name" value="Acyl-CoA_DH_C"/>
</dbReference>
<dbReference type="Gene3D" id="1.10.540.10">
    <property type="entry name" value="Acyl-CoA dehydrogenase/oxidase, N-terminal domain"/>
    <property type="match status" value="1"/>
</dbReference>
<proteinExistence type="predicted"/>
<keyword evidence="1" id="KW-0560">Oxidoreductase</keyword>
<dbReference type="GO" id="GO:0050660">
    <property type="term" value="F:flavin adenine dinucleotide binding"/>
    <property type="evidence" value="ECO:0007669"/>
    <property type="project" value="InterPro"/>
</dbReference>
<dbReference type="KEGG" id="ark:D6B99_16005"/>
<dbReference type="GO" id="GO:0016627">
    <property type="term" value="F:oxidoreductase activity, acting on the CH-CH group of donors"/>
    <property type="evidence" value="ECO:0007669"/>
    <property type="project" value="InterPro"/>
</dbReference>
<dbReference type="InterPro" id="IPR037069">
    <property type="entry name" value="AcylCoA_DH/ox_N_sf"/>
</dbReference>
<protein>
    <submittedName>
        <fullName evidence="3">Acyl-CoA dehydrogenase</fullName>
    </submittedName>
</protein>
<evidence type="ECO:0000313" key="3">
    <source>
        <dbReference type="EMBL" id="AYD48983.1"/>
    </source>
</evidence>
<organism evidence="3 4">
    <name type="scientific">Arachidicoccus soli</name>
    <dbReference type="NCBI Taxonomy" id="2341117"/>
    <lineage>
        <taxon>Bacteria</taxon>
        <taxon>Pseudomonadati</taxon>
        <taxon>Bacteroidota</taxon>
        <taxon>Chitinophagia</taxon>
        <taxon>Chitinophagales</taxon>
        <taxon>Chitinophagaceae</taxon>
        <taxon>Arachidicoccus</taxon>
    </lineage>
</organism>
<dbReference type="RefSeq" id="WP_119990256.1">
    <property type="nucleotide sequence ID" value="NZ_CP032489.1"/>
</dbReference>
<dbReference type="SUPFAM" id="SSF56645">
    <property type="entry name" value="Acyl-CoA dehydrogenase NM domain-like"/>
    <property type="match status" value="1"/>
</dbReference>
<dbReference type="EMBL" id="CP032489">
    <property type="protein sequence ID" value="AYD48983.1"/>
    <property type="molecule type" value="Genomic_DNA"/>
</dbReference>
<keyword evidence="4" id="KW-1185">Reference proteome</keyword>
<evidence type="ECO:0000259" key="2">
    <source>
        <dbReference type="Pfam" id="PF08028"/>
    </source>
</evidence>
<evidence type="ECO:0000256" key="1">
    <source>
        <dbReference type="ARBA" id="ARBA00023002"/>
    </source>
</evidence>
<dbReference type="Pfam" id="PF08028">
    <property type="entry name" value="Acyl-CoA_dh_2"/>
    <property type="match status" value="1"/>
</dbReference>
<feature type="domain" description="Acyl-CoA dehydrogenase C-terminal" evidence="2">
    <location>
        <begin position="226"/>
        <end position="354"/>
    </location>
</feature>
<dbReference type="Gene3D" id="1.20.140.10">
    <property type="entry name" value="Butyryl-CoA Dehydrogenase, subunit A, domain 3"/>
    <property type="match status" value="1"/>
</dbReference>
<dbReference type="AlphaFoldDB" id="A0A386HT49"/>